<sequence>MKTLSRLILFFSIVIFVSCGPTRVYTTGSYGSLKSYTEKQHYIDKKTTETYISGDLSFGKHPQEAATFNDKKTIAAMNVHRNTTGRHYNFYYGLGTAFGTYEFTEGYQGLIENGEKSTFFTVNLKSGINYTYTRPKVDWRFIGLELAYLNESGVYQDKLTKLSLVDDDDLYVANQKSMFTYQFYSEYVFKLSNRAAFTFGFYAGDLIYFKDADMYDGTTGFNGFTFGLRLNKYTFSAIFETAQGDIKSTKIGLTYKL</sequence>
<dbReference type="EMBL" id="CP134536">
    <property type="protein sequence ID" value="WNH11320.1"/>
    <property type="molecule type" value="Genomic_DNA"/>
</dbReference>
<dbReference type="RefSeq" id="WP_415861295.1">
    <property type="nucleotide sequence ID" value="NZ_CP134536.1"/>
</dbReference>
<organism evidence="1 2">
    <name type="scientific">Thalassobellus suaedae</name>
    <dbReference type="NCBI Taxonomy" id="3074124"/>
    <lineage>
        <taxon>Bacteria</taxon>
        <taxon>Pseudomonadati</taxon>
        <taxon>Bacteroidota</taxon>
        <taxon>Flavobacteriia</taxon>
        <taxon>Flavobacteriales</taxon>
        <taxon>Flavobacteriaceae</taxon>
        <taxon>Thalassobellus</taxon>
    </lineage>
</organism>
<keyword evidence="2" id="KW-1185">Reference proteome</keyword>
<evidence type="ECO:0008006" key="3">
    <source>
        <dbReference type="Google" id="ProtNLM"/>
    </source>
</evidence>
<protein>
    <recommendedName>
        <fullName evidence="3">Outer membrane protein beta-barrel domain-containing protein</fullName>
    </recommendedName>
</protein>
<gene>
    <name evidence="1" type="ORF">RHP49_10400</name>
</gene>
<accession>A0ABY9XZC7</accession>
<reference evidence="1 2" key="1">
    <citation type="submission" date="2023-09" db="EMBL/GenBank/DDBJ databases">
        <title>Thalassobella suaedae gen. nov., sp. nov., a marine bacterium of the family Flavobacteriaceae isolated from a halophyte Suaeda japonica.</title>
        <authorList>
            <person name="Lee S.Y."/>
            <person name="Hwang C.Y."/>
        </authorList>
    </citation>
    <scope>NUCLEOTIDE SEQUENCE [LARGE SCALE GENOMIC DNA]</scope>
    <source>
        <strain evidence="1 2">HL-DH10</strain>
    </source>
</reference>
<evidence type="ECO:0000313" key="1">
    <source>
        <dbReference type="EMBL" id="WNH11320.1"/>
    </source>
</evidence>
<name>A0ABY9XZC7_9FLAO</name>
<evidence type="ECO:0000313" key="2">
    <source>
        <dbReference type="Proteomes" id="UP001303407"/>
    </source>
</evidence>
<proteinExistence type="predicted"/>
<dbReference type="Proteomes" id="UP001303407">
    <property type="component" value="Chromosome"/>
</dbReference>